<dbReference type="GO" id="GO:0016324">
    <property type="term" value="C:apical plasma membrane"/>
    <property type="evidence" value="ECO:0007669"/>
    <property type="project" value="UniProtKB-SubCell"/>
</dbReference>
<dbReference type="InterPro" id="IPR050598">
    <property type="entry name" value="AminoAcid_Transporter"/>
</dbReference>
<evidence type="ECO:0000256" key="20">
    <source>
        <dbReference type="SAM" id="Phobius"/>
    </source>
</evidence>
<comment type="catalytic activity">
    <reaction evidence="10">
        <text>L-lysine(out) + L-arginine(in) = L-lysine(in) + L-arginine(out)</text>
        <dbReference type="Rhea" id="RHEA:70827"/>
        <dbReference type="ChEBI" id="CHEBI:32551"/>
        <dbReference type="ChEBI" id="CHEBI:32682"/>
    </reaction>
    <physiologicalReaction direction="left-to-right" evidence="10">
        <dbReference type="Rhea" id="RHEA:70828"/>
    </physiologicalReaction>
</comment>
<evidence type="ECO:0000256" key="19">
    <source>
        <dbReference type="SAM" id="MobiDB-lite"/>
    </source>
</evidence>
<evidence type="ECO:0000256" key="17">
    <source>
        <dbReference type="ARBA" id="ARBA00083296"/>
    </source>
</evidence>
<dbReference type="PANTHER" id="PTHR11785">
    <property type="entry name" value="AMINO ACID TRANSPORTER"/>
    <property type="match status" value="1"/>
</dbReference>
<dbReference type="Gene3D" id="1.20.1740.10">
    <property type="entry name" value="Amino acid/polyamine transporter I"/>
    <property type="match status" value="1"/>
</dbReference>
<feature type="transmembrane region" description="Helical" evidence="20">
    <location>
        <begin position="462"/>
        <end position="481"/>
    </location>
</feature>
<evidence type="ECO:0000256" key="7">
    <source>
        <dbReference type="ARBA" id="ARBA00022989"/>
    </source>
</evidence>
<evidence type="ECO:0000256" key="6">
    <source>
        <dbReference type="ARBA" id="ARBA00022692"/>
    </source>
</evidence>
<feature type="transmembrane region" description="Helical" evidence="20">
    <location>
        <begin position="374"/>
        <end position="392"/>
    </location>
</feature>
<feature type="transmembrane region" description="Helical" evidence="20">
    <location>
        <begin position="174"/>
        <end position="198"/>
    </location>
</feature>
<evidence type="ECO:0000256" key="15">
    <source>
        <dbReference type="ARBA" id="ARBA00074336"/>
    </source>
</evidence>
<evidence type="ECO:0000313" key="21">
    <source>
        <dbReference type="EMBL" id="KAJ7337073.1"/>
    </source>
</evidence>
<evidence type="ECO:0000256" key="4">
    <source>
        <dbReference type="ARBA" id="ARBA00022475"/>
    </source>
</evidence>
<keyword evidence="22" id="KW-1185">Reference proteome</keyword>
<organism evidence="21 22">
    <name type="scientific">Desmophyllum pertusum</name>
    <dbReference type="NCBI Taxonomy" id="174260"/>
    <lineage>
        <taxon>Eukaryota</taxon>
        <taxon>Metazoa</taxon>
        <taxon>Cnidaria</taxon>
        <taxon>Anthozoa</taxon>
        <taxon>Hexacorallia</taxon>
        <taxon>Scleractinia</taxon>
        <taxon>Caryophylliina</taxon>
        <taxon>Caryophylliidae</taxon>
        <taxon>Desmophyllum</taxon>
    </lineage>
</organism>
<proteinExistence type="inferred from homology"/>
<evidence type="ECO:0000256" key="13">
    <source>
        <dbReference type="ARBA" id="ARBA00052179"/>
    </source>
</evidence>
<sequence>MPPVPVVNADVGEKLANESTSSESLDRSNSLDKSTTEPFLEEEKGEQKVALKKSVSLFNGIGLIVGTVIGSGIFVSPTSILEESNSIGASLLVWLGCGLLALFGSLCYAELGTTIPKSGGEYSYLMVAFGRVPAFLFAWTSVLIIRPASGAIIALTFAEYVTKPFYPDCEAPTYLMKLLACSCLVILLVVNCWSVKWATRIQDIFTYAKLLCILMITIIGFVELGKGKTESFQDSFKGSTTDIGKIGMAFYMGLWAYDGWNNLNYCTEEMKHPEKDMPRAIIVGISLTTVCYLMVNVAYITVLGASGILKSDAVAVSVGNMYLGPVNWIIPVFVACSTFGAVNGLLFTSGRLVYVAARDGLMPPLLAMIHVKRFTPLPSLFFTTLISVIMLIPESSSFSSLVDFFSFAAWLFYGGTFASLLWLRYKKPNLNRPYKIFIVVPIAMLLASIYLVVAPITTDPEGSLIALAVVLAGLPFYWLFIGSDHAPKCLLKVADQFTVWCQRVGNMAFEDPDTIPVEV</sequence>
<evidence type="ECO:0000256" key="11">
    <source>
        <dbReference type="ARBA" id="ARBA00051814"/>
    </source>
</evidence>
<dbReference type="PIRSF" id="PIRSF006060">
    <property type="entry name" value="AA_transporter"/>
    <property type="match status" value="1"/>
</dbReference>
<comment type="catalytic activity">
    <reaction evidence="18">
        <text>L-phenylalanine(out) + L-arginine(in) = L-phenylalanine(in) + L-arginine(out)</text>
        <dbReference type="Rhea" id="RHEA:71067"/>
        <dbReference type="ChEBI" id="CHEBI:32682"/>
        <dbReference type="ChEBI" id="CHEBI:58095"/>
    </reaction>
    <physiologicalReaction direction="left-to-right" evidence="18">
        <dbReference type="Rhea" id="RHEA:71068"/>
    </physiologicalReaction>
</comment>
<comment type="catalytic activity">
    <reaction evidence="14">
        <text>L-leucine(out) + L-arginine(in) = L-leucine(in) + L-arginine(out)</text>
        <dbReference type="Rhea" id="RHEA:71059"/>
        <dbReference type="ChEBI" id="CHEBI:32682"/>
        <dbReference type="ChEBI" id="CHEBI:57427"/>
    </reaction>
    <physiologicalReaction direction="left-to-right" evidence="14">
        <dbReference type="Rhea" id="RHEA:71060"/>
    </physiologicalReaction>
</comment>
<feature type="transmembrane region" description="Helical" evidence="20">
    <location>
        <begin position="144"/>
        <end position="162"/>
    </location>
</feature>
<evidence type="ECO:0000256" key="8">
    <source>
        <dbReference type="ARBA" id="ARBA00023136"/>
    </source>
</evidence>
<evidence type="ECO:0000256" key="12">
    <source>
        <dbReference type="ARBA" id="ARBA00051835"/>
    </source>
</evidence>
<comment type="catalytic activity">
    <reaction evidence="11">
        <text>L-cystine(out) + L-arginine(in) = L-cystine(in) + L-arginine(out)</text>
        <dbReference type="Rhea" id="RHEA:71075"/>
        <dbReference type="ChEBI" id="CHEBI:32682"/>
        <dbReference type="ChEBI" id="CHEBI:35491"/>
    </reaction>
    <physiologicalReaction direction="left-to-right" evidence="11">
        <dbReference type="Rhea" id="RHEA:71076"/>
    </physiologicalReaction>
</comment>
<evidence type="ECO:0000256" key="10">
    <source>
        <dbReference type="ARBA" id="ARBA00051323"/>
    </source>
</evidence>
<dbReference type="GO" id="GO:0015179">
    <property type="term" value="F:L-amino acid transmembrane transporter activity"/>
    <property type="evidence" value="ECO:0007669"/>
    <property type="project" value="TreeGrafter"/>
</dbReference>
<evidence type="ECO:0000256" key="1">
    <source>
        <dbReference type="ARBA" id="ARBA00004424"/>
    </source>
</evidence>
<dbReference type="Proteomes" id="UP001163046">
    <property type="component" value="Unassembled WGS sequence"/>
</dbReference>
<keyword evidence="4" id="KW-1003">Cell membrane</keyword>
<dbReference type="Pfam" id="PF13520">
    <property type="entry name" value="AA_permease_2"/>
    <property type="match status" value="1"/>
</dbReference>
<gene>
    <name evidence="21" type="primary">SLC7A9_3</name>
    <name evidence="21" type="ORF">OS493_009925</name>
</gene>
<dbReference type="FunFam" id="1.20.1740.10:FF:000015">
    <property type="entry name" value="B(0,+)-type amino acid transporter 1"/>
    <property type="match status" value="1"/>
</dbReference>
<evidence type="ECO:0000256" key="2">
    <source>
        <dbReference type="ARBA" id="ARBA00009523"/>
    </source>
</evidence>
<accession>A0A9X0CFX9</accession>
<protein>
    <recommendedName>
        <fullName evidence="15">b(0,+)-type amino acid transporter 1</fullName>
    </recommendedName>
    <alternativeName>
        <fullName evidence="16">Glycoprotein-associated amino acid transporter b0,+AT1</fullName>
    </alternativeName>
    <alternativeName>
        <fullName evidence="17">Solute carrier family 7 member 9</fullName>
    </alternativeName>
</protein>
<comment type="catalytic activity">
    <reaction evidence="13">
        <text>L-cysteine(out) + L-arginine(in) = L-cysteine(in) + L-arginine(out)</text>
        <dbReference type="Rhea" id="RHEA:71071"/>
        <dbReference type="ChEBI" id="CHEBI:32682"/>
        <dbReference type="ChEBI" id="CHEBI:35235"/>
    </reaction>
    <physiologicalReaction direction="left-to-right" evidence="13">
        <dbReference type="Rhea" id="RHEA:71072"/>
    </physiologicalReaction>
</comment>
<evidence type="ECO:0000256" key="3">
    <source>
        <dbReference type="ARBA" id="ARBA00022448"/>
    </source>
</evidence>
<evidence type="ECO:0000256" key="9">
    <source>
        <dbReference type="ARBA" id="ARBA00023157"/>
    </source>
</evidence>
<feature type="region of interest" description="Disordered" evidence="19">
    <location>
        <begin position="1"/>
        <end position="39"/>
    </location>
</feature>
<feature type="transmembrane region" description="Helical" evidence="20">
    <location>
        <begin position="280"/>
        <end position="308"/>
    </location>
</feature>
<evidence type="ECO:0000256" key="16">
    <source>
        <dbReference type="ARBA" id="ARBA00079910"/>
    </source>
</evidence>
<comment type="caution">
    <text evidence="21">The sequence shown here is derived from an EMBL/GenBank/DDBJ whole genome shotgun (WGS) entry which is preliminary data.</text>
</comment>
<feature type="transmembrane region" description="Helical" evidence="20">
    <location>
        <begin position="328"/>
        <end position="354"/>
    </location>
</feature>
<reference evidence="21" key="1">
    <citation type="submission" date="2023-01" db="EMBL/GenBank/DDBJ databases">
        <title>Genome assembly of the deep-sea coral Lophelia pertusa.</title>
        <authorList>
            <person name="Herrera S."/>
            <person name="Cordes E."/>
        </authorList>
    </citation>
    <scope>NUCLEOTIDE SEQUENCE</scope>
    <source>
        <strain evidence="21">USNM1676648</strain>
        <tissue evidence="21">Polyp</tissue>
    </source>
</reference>
<evidence type="ECO:0000313" key="22">
    <source>
        <dbReference type="Proteomes" id="UP001163046"/>
    </source>
</evidence>
<keyword evidence="3" id="KW-0813">Transport</keyword>
<keyword evidence="8 20" id="KW-0472">Membrane</keyword>
<dbReference type="AlphaFoldDB" id="A0A9X0CFX9"/>
<name>A0A9X0CFX9_9CNID</name>
<feature type="transmembrane region" description="Helical" evidence="20">
    <location>
        <begin position="204"/>
        <end position="222"/>
    </location>
</feature>
<feature type="transmembrane region" description="Helical" evidence="20">
    <location>
        <begin position="87"/>
        <end position="109"/>
    </location>
</feature>
<feature type="transmembrane region" description="Helical" evidence="20">
    <location>
        <begin position="436"/>
        <end position="456"/>
    </location>
</feature>
<keyword evidence="5" id="KW-0597">Phosphoprotein</keyword>
<keyword evidence="7 20" id="KW-1133">Transmembrane helix</keyword>
<dbReference type="OrthoDB" id="6019542at2759"/>
<keyword evidence="9" id="KW-1015">Disulfide bond</keyword>
<dbReference type="EMBL" id="MU827781">
    <property type="protein sequence ID" value="KAJ7337073.1"/>
    <property type="molecule type" value="Genomic_DNA"/>
</dbReference>
<evidence type="ECO:0000256" key="18">
    <source>
        <dbReference type="ARBA" id="ARBA00093193"/>
    </source>
</evidence>
<dbReference type="InterPro" id="IPR002293">
    <property type="entry name" value="AA/rel_permease1"/>
</dbReference>
<keyword evidence="6 20" id="KW-0812">Transmembrane</keyword>
<comment type="catalytic activity">
    <reaction evidence="12">
        <text>L-histidine(out) + L-arginine(in) = L-histidine(in) + L-arginine(out)</text>
        <dbReference type="Rhea" id="RHEA:71063"/>
        <dbReference type="ChEBI" id="CHEBI:32682"/>
        <dbReference type="ChEBI" id="CHEBI:57595"/>
    </reaction>
    <physiologicalReaction direction="left-to-right" evidence="12">
        <dbReference type="Rhea" id="RHEA:71064"/>
    </physiologicalReaction>
</comment>
<dbReference type="PANTHER" id="PTHR11785:SF512">
    <property type="entry name" value="SOBREMESA, ISOFORM B"/>
    <property type="match status" value="1"/>
</dbReference>
<feature type="transmembrane region" description="Helical" evidence="20">
    <location>
        <begin position="57"/>
        <end position="75"/>
    </location>
</feature>
<feature type="transmembrane region" description="Helical" evidence="20">
    <location>
        <begin position="404"/>
        <end position="424"/>
    </location>
</feature>
<comment type="similarity">
    <text evidence="2">Belongs to the amino acid-polyamine-organocation (APC) superfamily.</text>
</comment>
<evidence type="ECO:0000256" key="5">
    <source>
        <dbReference type="ARBA" id="ARBA00022553"/>
    </source>
</evidence>
<evidence type="ECO:0000256" key="14">
    <source>
        <dbReference type="ARBA" id="ARBA00052732"/>
    </source>
</evidence>
<comment type="subcellular location">
    <subcellularLocation>
        <location evidence="1">Apical cell membrane</location>
        <topology evidence="1">Multi-pass membrane protein</topology>
    </subcellularLocation>
</comment>